<evidence type="ECO:0000313" key="2">
    <source>
        <dbReference type="Proteomes" id="UP000007800"/>
    </source>
</evidence>
<dbReference type="Proteomes" id="UP000007800">
    <property type="component" value="Unassembled WGS sequence"/>
</dbReference>
<gene>
    <name evidence="1" type="ORF">Pmar_PMAR022573</name>
</gene>
<proteinExistence type="predicted"/>
<dbReference type="OrthoDB" id="10389761at2759"/>
<sequence length="146" mass="16351">MMQNGAFILFEIGSQSCPRQLLDDCFTQENGGFTPVVAATDQEIINQARQWLIHNLTETAYSRYASDDPALIETIALIRQLENLLSPSSEAHDSYDYMQELARLTPGVIWQHADVEEPLKLRRESAVELVGMGVIIFASFLYSVGV</sequence>
<evidence type="ECO:0000313" key="1">
    <source>
        <dbReference type="EMBL" id="EER16726.1"/>
    </source>
</evidence>
<organism evidence="2">
    <name type="scientific">Perkinsus marinus (strain ATCC 50983 / TXsc)</name>
    <dbReference type="NCBI Taxonomy" id="423536"/>
    <lineage>
        <taxon>Eukaryota</taxon>
        <taxon>Sar</taxon>
        <taxon>Alveolata</taxon>
        <taxon>Perkinsozoa</taxon>
        <taxon>Perkinsea</taxon>
        <taxon>Perkinsida</taxon>
        <taxon>Perkinsidae</taxon>
        <taxon>Perkinsus</taxon>
    </lineage>
</organism>
<protein>
    <submittedName>
        <fullName evidence="1">Uncharacterized protein</fullName>
    </submittedName>
</protein>
<dbReference type="EMBL" id="GG672752">
    <property type="protein sequence ID" value="EER16726.1"/>
    <property type="molecule type" value="Genomic_DNA"/>
</dbReference>
<reference evidence="1 2" key="1">
    <citation type="submission" date="2008-07" db="EMBL/GenBank/DDBJ databases">
        <authorList>
            <person name="El-Sayed N."/>
            <person name="Caler E."/>
            <person name="Inman J."/>
            <person name="Amedeo P."/>
            <person name="Hass B."/>
            <person name="Wortman J."/>
        </authorList>
    </citation>
    <scope>NUCLEOTIDE SEQUENCE [LARGE SCALE GENOMIC DNA]</scope>
    <source>
        <strain evidence="2">ATCC 50983 / TXsc</strain>
    </source>
</reference>
<dbReference type="GeneID" id="9063836"/>
<accession>C5KFH7</accession>
<dbReference type="InParanoid" id="C5KFH7"/>
<keyword evidence="2" id="KW-1185">Reference proteome</keyword>
<name>C5KFH7_PERM5</name>
<dbReference type="RefSeq" id="XP_002784930.1">
    <property type="nucleotide sequence ID" value="XM_002784884.1"/>
</dbReference>
<dbReference type="AlphaFoldDB" id="C5KFH7"/>